<feature type="coiled-coil region" evidence="1">
    <location>
        <begin position="193"/>
        <end position="227"/>
    </location>
</feature>
<gene>
    <name evidence="2" type="ORF">AC631_02615</name>
</gene>
<reference evidence="2 3" key="1">
    <citation type="submission" date="2015-11" db="EMBL/GenBank/DDBJ databases">
        <title>The genome of Debaryomyces fabryi.</title>
        <authorList>
            <person name="Tafer H."/>
            <person name="Lopandic K."/>
        </authorList>
    </citation>
    <scope>NUCLEOTIDE SEQUENCE [LARGE SCALE GENOMIC DNA]</scope>
    <source>
        <strain evidence="2 3">CBS 789</strain>
    </source>
</reference>
<comment type="caution">
    <text evidence="2">The sequence shown here is derived from an EMBL/GenBank/DDBJ whole genome shotgun (WGS) entry which is preliminary data.</text>
</comment>
<keyword evidence="1" id="KW-0175">Coiled coil</keyword>
<dbReference type="PANTHER" id="PTHR31749:SF3">
    <property type="entry name" value="KINETOCHORE-ASSOCIATED PROTEIN NSL1 HOMOLOG"/>
    <property type="match status" value="1"/>
</dbReference>
<protein>
    <submittedName>
        <fullName evidence="2">Uncharacterized protein</fullName>
    </submittedName>
</protein>
<dbReference type="InterPro" id="IPR013950">
    <property type="entry name" value="Mis14/Nsl1"/>
</dbReference>
<keyword evidence="3" id="KW-1185">Reference proteome</keyword>
<dbReference type="GeneID" id="26839624"/>
<dbReference type="AlphaFoldDB" id="A0A0V1PZI2"/>
<sequence length="230" mass="26611">MSGNNDYEKLQLSKQDLRYLYGQIFNNATSKLDLHLPTSNNDPLKTKVANLLDEFILDAFEMAKQSIMIDGYDMSGRKNPKPISELLSLKSKEKIEPFDFELNTQLRDVLEHVEQETIQVSKLRRELPSKAREMYDNLISNTDNDVSAILAELDSELQQELQDDADEPEIDESLLIPRIDSIVDDYQQAFLILNNLKRRMPEQKSELDKLDETIQLLETAYRRQQSESGL</sequence>
<dbReference type="Proteomes" id="UP000054251">
    <property type="component" value="Unassembled WGS sequence"/>
</dbReference>
<dbReference type="RefSeq" id="XP_015467708.1">
    <property type="nucleotide sequence ID" value="XM_015611445.1"/>
</dbReference>
<evidence type="ECO:0000313" key="2">
    <source>
        <dbReference type="EMBL" id="KSA01606.1"/>
    </source>
</evidence>
<evidence type="ECO:0000313" key="3">
    <source>
        <dbReference type="Proteomes" id="UP000054251"/>
    </source>
</evidence>
<dbReference type="PANTHER" id="PTHR31749">
    <property type="entry name" value="KINETOCHORE-ASSOCIATED PROTEIN NSL1 HOMOLOG"/>
    <property type="match status" value="1"/>
</dbReference>
<dbReference type="GO" id="GO:0000444">
    <property type="term" value="C:MIS12/MIND type complex"/>
    <property type="evidence" value="ECO:0007669"/>
    <property type="project" value="TreeGrafter"/>
</dbReference>
<evidence type="ECO:0000256" key="1">
    <source>
        <dbReference type="SAM" id="Coils"/>
    </source>
</evidence>
<accession>A0A0V1PZI2</accession>
<name>A0A0V1PZI2_9ASCO</name>
<dbReference type="OrthoDB" id="2135762at2759"/>
<dbReference type="Pfam" id="PF08641">
    <property type="entry name" value="Mis14"/>
    <property type="match status" value="1"/>
</dbReference>
<proteinExistence type="predicted"/>
<dbReference type="EMBL" id="LMYN01000048">
    <property type="protein sequence ID" value="KSA01606.1"/>
    <property type="molecule type" value="Genomic_DNA"/>
</dbReference>
<organism evidence="2 3">
    <name type="scientific">Debaryomyces fabryi</name>
    <dbReference type="NCBI Taxonomy" id="58627"/>
    <lineage>
        <taxon>Eukaryota</taxon>
        <taxon>Fungi</taxon>
        <taxon>Dikarya</taxon>
        <taxon>Ascomycota</taxon>
        <taxon>Saccharomycotina</taxon>
        <taxon>Pichiomycetes</taxon>
        <taxon>Debaryomycetaceae</taxon>
        <taxon>Debaryomyces</taxon>
    </lineage>
</organism>
<dbReference type="GO" id="GO:0000070">
    <property type="term" value="P:mitotic sister chromatid segregation"/>
    <property type="evidence" value="ECO:0007669"/>
    <property type="project" value="InterPro"/>
</dbReference>